<sequence length="59" mass="6203">DSSASAPQSAGIIGLCHHAWLFIAFLKDEFLLSKAGLRTHRDPPASASQSAGVTGVHHH</sequence>
<evidence type="ECO:0000256" key="1">
    <source>
        <dbReference type="SAM" id="MobiDB-lite"/>
    </source>
</evidence>
<dbReference type="InParanoid" id="G5AMU9"/>
<dbReference type="AlphaFoldDB" id="G5AMU9"/>
<evidence type="ECO:0000313" key="2">
    <source>
        <dbReference type="EMBL" id="EHA98359.1"/>
    </source>
</evidence>
<name>G5AMU9_HETGA</name>
<dbReference type="Proteomes" id="UP000006813">
    <property type="component" value="Unassembled WGS sequence"/>
</dbReference>
<proteinExistence type="predicted"/>
<dbReference type="PANTHER" id="PTHR12138">
    <property type="entry name" value="PRIMATE-EXPANDED PROTEIN FAMILY"/>
    <property type="match status" value="1"/>
</dbReference>
<accession>G5AMU9</accession>
<evidence type="ECO:0000313" key="3">
    <source>
        <dbReference type="Proteomes" id="UP000006813"/>
    </source>
</evidence>
<dbReference type="EMBL" id="JH166047">
    <property type="protein sequence ID" value="EHA98359.1"/>
    <property type="molecule type" value="Genomic_DNA"/>
</dbReference>
<feature type="non-terminal residue" evidence="2">
    <location>
        <position position="59"/>
    </location>
</feature>
<feature type="non-terminal residue" evidence="2">
    <location>
        <position position="1"/>
    </location>
</feature>
<reference evidence="2 3" key="1">
    <citation type="journal article" date="2011" name="Nature">
        <title>Genome sequencing reveals insights into physiology and longevity of the naked mole rat.</title>
        <authorList>
            <person name="Kim E.B."/>
            <person name="Fang X."/>
            <person name="Fushan A.A."/>
            <person name="Huang Z."/>
            <person name="Lobanov A.V."/>
            <person name="Han L."/>
            <person name="Marino S.M."/>
            <person name="Sun X."/>
            <person name="Turanov A.A."/>
            <person name="Yang P."/>
            <person name="Yim S.H."/>
            <person name="Zhao X."/>
            <person name="Kasaikina M.V."/>
            <person name="Stoletzki N."/>
            <person name="Peng C."/>
            <person name="Polak P."/>
            <person name="Xiong Z."/>
            <person name="Kiezun A."/>
            <person name="Zhu Y."/>
            <person name="Chen Y."/>
            <person name="Kryukov G.V."/>
            <person name="Zhang Q."/>
            <person name="Peshkin L."/>
            <person name="Yang L."/>
            <person name="Bronson R.T."/>
            <person name="Buffenstein R."/>
            <person name="Wang B."/>
            <person name="Han C."/>
            <person name="Li Q."/>
            <person name="Chen L."/>
            <person name="Zhao W."/>
            <person name="Sunyaev S.R."/>
            <person name="Park T.J."/>
            <person name="Zhang G."/>
            <person name="Wang J."/>
            <person name="Gladyshev V.N."/>
        </authorList>
    </citation>
    <scope>NUCLEOTIDE SEQUENCE [LARGE SCALE GENOMIC DNA]</scope>
</reference>
<feature type="region of interest" description="Disordered" evidence="1">
    <location>
        <begin position="39"/>
        <end position="59"/>
    </location>
</feature>
<protein>
    <submittedName>
        <fullName evidence="2">Uncharacterized protein</fullName>
    </submittedName>
</protein>
<gene>
    <name evidence="2" type="ORF">GW7_02067</name>
</gene>
<dbReference type="PANTHER" id="PTHR12138:SF162">
    <property type="entry name" value="CHROMOSOME UNDETERMINED SCAFFOLD_275, WHOLE GENOME SHOTGUN SEQUENCE"/>
    <property type="match status" value="1"/>
</dbReference>
<dbReference type="PRINTS" id="PR02045">
    <property type="entry name" value="F138DOMAIN"/>
</dbReference>
<organism evidence="2 3">
    <name type="scientific">Heterocephalus glaber</name>
    <name type="common">Naked mole rat</name>
    <dbReference type="NCBI Taxonomy" id="10181"/>
    <lineage>
        <taxon>Eukaryota</taxon>
        <taxon>Metazoa</taxon>
        <taxon>Chordata</taxon>
        <taxon>Craniata</taxon>
        <taxon>Vertebrata</taxon>
        <taxon>Euteleostomi</taxon>
        <taxon>Mammalia</taxon>
        <taxon>Eutheria</taxon>
        <taxon>Euarchontoglires</taxon>
        <taxon>Glires</taxon>
        <taxon>Rodentia</taxon>
        <taxon>Hystricomorpha</taxon>
        <taxon>Bathyergidae</taxon>
        <taxon>Heterocephalus</taxon>
    </lineage>
</organism>